<dbReference type="AlphaFoldDB" id="A0AAE0W9X0"/>
<reference evidence="1" key="3">
    <citation type="submission" date="2023-05" db="EMBL/GenBank/DDBJ databases">
        <authorList>
            <person name="Smith C.H."/>
        </authorList>
    </citation>
    <scope>NUCLEOTIDE SEQUENCE</scope>
    <source>
        <strain evidence="1">CHS0354</strain>
        <tissue evidence="1">Mantle</tissue>
    </source>
</reference>
<feature type="non-terminal residue" evidence="1">
    <location>
        <position position="218"/>
    </location>
</feature>
<evidence type="ECO:0000313" key="2">
    <source>
        <dbReference type="Proteomes" id="UP001195483"/>
    </source>
</evidence>
<accession>A0AAE0W9X0</accession>
<proteinExistence type="predicted"/>
<reference evidence="1" key="2">
    <citation type="journal article" date="2021" name="Genome Biol. Evol.">
        <title>Developing a high-quality reference genome for a parasitic bivalve with doubly uniparental inheritance (Bivalvia: Unionida).</title>
        <authorList>
            <person name="Smith C.H."/>
        </authorList>
    </citation>
    <scope>NUCLEOTIDE SEQUENCE</scope>
    <source>
        <strain evidence="1">CHS0354</strain>
        <tissue evidence="1">Mantle</tissue>
    </source>
</reference>
<protein>
    <submittedName>
        <fullName evidence="1">Uncharacterized protein</fullName>
    </submittedName>
</protein>
<comment type="caution">
    <text evidence="1">The sequence shown here is derived from an EMBL/GenBank/DDBJ whole genome shotgun (WGS) entry which is preliminary data.</text>
</comment>
<organism evidence="1 2">
    <name type="scientific">Potamilus streckersoni</name>
    <dbReference type="NCBI Taxonomy" id="2493646"/>
    <lineage>
        <taxon>Eukaryota</taxon>
        <taxon>Metazoa</taxon>
        <taxon>Spiralia</taxon>
        <taxon>Lophotrochozoa</taxon>
        <taxon>Mollusca</taxon>
        <taxon>Bivalvia</taxon>
        <taxon>Autobranchia</taxon>
        <taxon>Heteroconchia</taxon>
        <taxon>Palaeoheterodonta</taxon>
        <taxon>Unionida</taxon>
        <taxon>Unionoidea</taxon>
        <taxon>Unionidae</taxon>
        <taxon>Ambleminae</taxon>
        <taxon>Lampsilini</taxon>
        <taxon>Potamilus</taxon>
    </lineage>
</organism>
<reference evidence="1" key="1">
    <citation type="journal article" date="2021" name="Genome Biol. Evol.">
        <title>A High-Quality Reference Genome for a Parasitic Bivalve with Doubly Uniparental Inheritance (Bivalvia: Unionida).</title>
        <authorList>
            <person name="Smith C.H."/>
        </authorList>
    </citation>
    <scope>NUCLEOTIDE SEQUENCE</scope>
    <source>
        <strain evidence="1">CHS0354</strain>
    </source>
</reference>
<keyword evidence="2" id="KW-1185">Reference proteome</keyword>
<name>A0AAE0W9X0_9BIVA</name>
<dbReference type="EMBL" id="JAEAOA010000205">
    <property type="protein sequence ID" value="KAK3605837.1"/>
    <property type="molecule type" value="Genomic_DNA"/>
</dbReference>
<gene>
    <name evidence="1" type="ORF">CHS0354_002475</name>
</gene>
<evidence type="ECO:0000313" key="1">
    <source>
        <dbReference type="EMBL" id="KAK3605837.1"/>
    </source>
</evidence>
<dbReference type="Proteomes" id="UP001195483">
    <property type="component" value="Unassembled WGS sequence"/>
</dbReference>
<sequence>EVCGEVTISLFKIRMVVVVLVVLGGEGVHIYDTGGCGVFVVLSGWRTLGGGGGDMMVELLCGISDVELRDLRSTLVGQVDYRFLSWRVRLGYVVEGVLGVRQYRFLCIVVWLRYVWDVQEMNLNMIVSAQGCVYFHVMVPRVLDNSRGSEDWVSRWSGRATTRDDVTGLQDEVSNGIWIIMIMLHDDELDDTLIVIRGDDSTKDKTSIIETGVSGRVA</sequence>